<name>A0A0J1FNN0_9FIRM</name>
<proteinExistence type="predicted"/>
<dbReference type="AlphaFoldDB" id="A0A0J1FNN0"/>
<dbReference type="EMBL" id="LDZY01000010">
    <property type="protein sequence ID" value="KLU65070.1"/>
    <property type="molecule type" value="Genomic_DNA"/>
</dbReference>
<reference evidence="2 3" key="1">
    <citation type="submission" date="2015-06" db="EMBL/GenBank/DDBJ databases">
        <title>Draft genome of the moderately acidophilic sulfate reducer Candidatus Desulfosporosinus acididurans strain M1.</title>
        <authorList>
            <person name="Poehlein A."/>
            <person name="Petzsch P."/>
            <person name="Johnson B.D."/>
            <person name="Schloemann M."/>
            <person name="Daniel R."/>
            <person name="Muehling M."/>
        </authorList>
    </citation>
    <scope>NUCLEOTIDE SEQUENCE [LARGE SCALE GENOMIC DNA]</scope>
    <source>
        <strain evidence="2 3">M1</strain>
    </source>
</reference>
<sequence>MEEQIEMLRTADDYLNKLIKGSLDAAVFFQSGQESEGFQFVALIAQGISWLVQVIELTRQVQIEKIPIEGIMDIISQVNEAMEKRDTVAMSDLLEFEVTPILQQWQESIQKLLSIKAV</sequence>
<dbReference type="PATRIC" id="fig|476652.3.peg.3196"/>
<evidence type="ECO:0000259" key="1">
    <source>
        <dbReference type="Pfam" id="PF26154"/>
    </source>
</evidence>
<dbReference type="RefSeq" id="WP_053006455.1">
    <property type="nucleotide sequence ID" value="NZ_LDZY01000010.1"/>
</dbReference>
<accession>A0A0J1FNN0</accession>
<evidence type="ECO:0000313" key="3">
    <source>
        <dbReference type="Proteomes" id="UP000036356"/>
    </source>
</evidence>
<comment type="caution">
    <text evidence="2">The sequence shown here is derived from an EMBL/GenBank/DDBJ whole genome shotgun (WGS) entry which is preliminary data.</text>
</comment>
<evidence type="ECO:0000313" key="2">
    <source>
        <dbReference type="EMBL" id="KLU65070.1"/>
    </source>
</evidence>
<feature type="domain" description="DUF8042" evidence="1">
    <location>
        <begin position="1"/>
        <end position="113"/>
    </location>
</feature>
<keyword evidence="3" id="KW-1185">Reference proteome</keyword>
<protein>
    <recommendedName>
        <fullName evidence="1">DUF8042 domain-containing protein</fullName>
    </recommendedName>
</protein>
<dbReference type="InterPro" id="IPR058355">
    <property type="entry name" value="DUF8042"/>
</dbReference>
<organism evidence="2 3">
    <name type="scientific">Desulfosporosinus acididurans</name>
    <dbReference type="NCBI Taxonomy" id="476652"/>
    <lineage>
        <taxon>Bacteria</taxon>
        <taxon>Bacillati</taxon>
        <taxon>Bacillota</taxon>
        <taxon>Clostridia</taxon>
        <taxon>Eubacteriales</taxon>
        <taxon>Desulfitobacteriaceae</taxon>
        <taxon>Desulfosporosinus</taxon>
    </lineage>
</organism>
<dbReference type="Pfam" id="PF26154">
    <property type="entry name" value="DUF8042"/>
    <property type="match status" value="1"/>
</dbReference>
<gene>
    <name evidence="2" type="ORF">DEAC_c30370</name>
</gene>
<dbReference type="STRING" id="476652.DEAC_c30370"/>
<dbReference type="Proteomes" id="UP000036356">
    <property type="component" value="Unassembled WGS sequence"/>
</dbReference>